<accession>A0A511X1F7</accession>
<dbReference type="InterPro" id="IPR015867">
    <property type="entry name" value="N-reg_PII/ATP_PRibTrfase_C"/>
</dbReference>
<comment type="caution">
    <text evidence="1">The sequence shown here is derived from an EMBL/GenBank/DDBJ whole genome shotgun (WGS) entry which is preliminary data.</text>
</comment>
<evidence type="ECO:0000313" key="1">
    <source>
        <dbReference type="EMBL" id="GEN56761.1"/>
    </source>
</evidence>
<name>A0A511X1F7_9BACI</name>
<gene>
    <name evidence="1" type="ORF">HAL01_12250</name>
</gene>
<reference evidence="1 2" key="1">
    <citation type="submission" date="2019-07" db="EMBL/GenBank/DDBJ databases">
        <title>Whole genome shotgun sequence of Halolactibacillus alkaliphilus NBRC 103919.</title>
        <authorList>
            <person name="Hosoyama A."/>
            <person name="Uohara A."/>
            <person name="Ohji S."/>
            <person name="Ichikawa N."/>
        </authorList>
    </citation>
    <scope>NUCLEOTIDE SEQUENCE [LARGE SCALE GENOMIC DNA]</scope>
    <source>
        <strain evidence="1 2">NBRC 103919</strain>
    </source>
</reference>
<keyword evidence="2" id="KW-1185">Reference proteome</keyword>
<dbReference type="AlphaFoldDB" id="A0A511X1F7"/>
<sequence>MERINDQKLIMTIVKKGEAKKLVSRIRAKGVTGSTILLAEGFRMNERLRIFGIPTHREREVILTIVDEAMFPVIFETLAQHANLGKDTRGLVVALDVKSVLGITALSGSEIADCSRRKGDESMLDELRYDLIITIINSGEAEEVVESTKKHGADGGTILRARGTGVHEQTKLFNMLIEPEKDLVLTLIEKDRTLEVLEGIKQDCELAKPGKGIAFVLEAEKTVGLQAVLEQNK</sequence>
<dbReference type="GO" id="GO:0006808">
    <property type="term" value="P:regulation of nitrogen utilization"/>
    <property type="evidence" value="ECO:0007669"/>
    <property type="project" value="InterPro"/>
</dbReference>
<dbReference type="InterPro" id="IPR011322">
    <property type="entry name" value="N-reg_PII-like_a/b"/>
</dbReference>
<evidence type="ECO:0008006" key="3">
    <source>
        <dbReference type="Google" id="ProtNLM"/>
    </source>
</evidence>
<dbReference type="InterPro" id="IPR002187">
    <property type="entry name" value="N-reg_PII"/>
</dbReference>
<dbReference type="Pfam" id="PF00543">
    <property type="entry name" value="P-II"/>
    <property type="match status" value="1"/>
</dbReference>
<dbReference type="SUPFAM" id="SSF54913">
    <property type="entry name" value="GlnB-like"/>
    <property type="match status" value="2"/>
</dbReference>
<dbReference type="Gene3D" id="3.30.70.120">
    <property type="match status" value="2"/>
</dbReference>
<dbReference type="PROSITE" id="PS51343">
    <property type="entry name" value="PII_GLNB_DOM"/>
    <property type="match status" value="1"/>
</dbReference>
<dbReference type="EMBL" id="BJYE01000012">
    <property type="protein sequence ID" value="GEN56761.1"/>
    <property type="molecule type" value="Genomic_DNA"/>
</dbReference>
<organism evidence="1 2">
    <name type="scientific">Halolactibacillus alkaliphilus</name>
    <dbReference type="NCBI Taxonomy" id="442899"/>
    <lineage>
        <taxon>Bacteria</taxon>
        <taxon>Bacillati</taxon>
        <taxon>Bacillota</taxon>
        <taxon>Bacilli</taxon>
        <taxon>Bacillales</taxon>
        <taxon>Bacillaceae</taxon>
        <taxon>Halolactibacillus</taxon>
    </lineage>
</organism>
<protein>
    <recommendedName>
        <fullName evidence="3">Nitrogen regulatory protein P-II</fullName>
    </recommendedName>
</protein>
<dbReference type="RefSeq" id="WP_229675522.1">
    <property type="nucleotide sequence ID" value="NZ_BJYE01000012.1"/>
</dbReference>
<dbReference type="STRING" id="442899.SAMN05720591_11215"/>
<dbReference type="Proteomes" id="UP000321400">
    <property type="component" value="Unassembled WGS sequence"/>
</dbReference>
<evidence type="ECO:0000313" key="2">
    <source>
        <dbReference type="Proteomes" id="UP000321400"/>
    </source>
</evidence>
<dbReference type="GO" id="GO:0030234">
    <property type="term" value="F:enzyme regulator activity"/>
    <property type="evidence" value="ECO:0007669"/>
    <property type="project" value="InterPro"/>
</dbReference>
<proteinExistence type="predicted"/>